<keyword evidence="2" id="KW-0677">Repeat</keyword>
<dbReference type="PRINTS" id="PR00405">
    <property type="entry name" value="REVINTRACTNG"/>
</dbReference>
<feature type="region of interest" description="Disordered" evidence="6">
    <location>
        <begin position="326"/>
        <end position="397"/>
    </location>
</feature>
<evidence type="ECO:0000313" key="9">
    <source>
        <dbReference type="Proteomes" id="UP000192578"/>
    </source>
</evidence>
<evidence type="ECO:0000256" key="3">
    <source>
        <dbReference type="ARBA" id="ARBA00022771"/>
    </source>
</evidence>
<dbReference type="GO" id="GO:0005737">
    <property type="term" value="C:cytoplasm"/>
    <property type="evidence" value="ECO:0007669"/>
    <property type="project" value="TreeGrafter"/>
</dbReference>
<dbReference type="Proteomes" id="UP000192578">
    <property type="component" value="Unassembled WGS sequence"/>
</dbReference>
<evidence type="ECO:0000256" key="6">
    <source>
        <dbReference type="SAM" id="MobiDB-lite"/>
    </source>
</evidence>
<feature type="region of interest" description="Disordered" evidence="6">
    <location>
        <begin position="1"/>
        <end position="69"/>
    </location>
</feature>
<evidence type="ECO:0000259" key="7">
    <source>
        <dbReference type="PROSITE" id="PS50115"/>
    </source>
</evidence>
<dbReference type="GO" id="GO:0016020">
    <property type="term" value="C:membrane"/>
    <property type="evidence" value="ECO:0007669"/>
    <property type="project" value="TreeGrafter"/>
</dbReference>
<dbReference type="PANTHER" id="PTHR46134:SF3">
    <property type="entry name" value="ARFGAP WITH FG REPEATS 1"/>
    <property type="match status" value="1"/>
</dbReference>
<feature type="compositionally biased region" description="Pro residues" evidence="6">
    <location>
        <begin position="356"/>
        <end position="368"/>
    </location>
</feature>
<feature type="compositionally biased region" description="Polar residues" evidence="6">
    <location>
        <begin position="428"/>
        <end position="438"/>
    </location>
</feature>
<feature type="compositionally biased region" description="Low complexity" evidence="6">
    <location>
        <begin position="341"/>
        <end position="355"/>
    </location>
</feature>
<evidence type="ECO:0000256" key="5">
    <source>
        <dbReference type="PROSITE-ProRule" id="PRU00288"/>
    </source>
</evidence>
<dbReference type="InterPro" id="IPR037278">
    <property type="entry name" value="ARFGAP/RecO"/>
</dbReference>
<gene>
    <name evidence="8" type="ORF">BV898_06123</name>
</gene>
<dbReference type="AlphaFoldDB" id="A0A1W0WXI5"/>
<evidence type="ECO:0000256" key="1">
    <source>
        <dbReference type="ARBA" id="ARBA00022723"/>
    </source>
</evidence>
<feature type="compositionally biased region" description="Polar residues" evidence="6">
    <location>
        <begin position="187"/>
        <end position="209"/>
    </location>
</feature>
<keyword evidence="4" id="KW-0862">Zinc</keyword>
<feature type="compositionally biased region" description="Polar residues" evidence="6">
    <location>
        <begin position="1"/>
        <end position="10"/>
    </location>
</feature>
<dbReference type="OrthoDB" id="6036at2759"/>
<evidence type="ECO:0000313" key="8">
    <source>
        <dbReference type="EMBL" id="OQV19853.1"/>
    </source>
</evidence>
<keyword evidence="9" id="KW-1185">Reference proteome</keyword>
<protein>
    <submittedName>
        <fullName evidence="8">Arf-GAP domain and FG repeat-containing protein 2</fullName>
    </submittedName>
</protein>
<dbReference type="EMBL" id="MTYJ01000035">
    <property type="protein sequence ID" value="OQV19853.1"/>
    <property type="molecule type" value="Genomic_DNA"/>
</dbReference>
<feature type="compositionally biased region" description="Basic and acidic residues" evidence="6">
    <location>
        <begin position="16"/>
        <end position="26"/>
    </location>
</feature>
<feature type="domain" description="Arf-GAP" evidence="7">
    <location>
        <begin position="68"/>
        <end position="170"/>
    </location>
</feature>
<evidence type="ECO:0000256" key="4">
    <source>
        <dbReference type="ARBA" id="ARBA00022833"/>
    </source>
</evidence>
<feature type="region of interest" description="Disordered" evidence="6">
    <location>
        <begin position="413"/>
        <end position="457"/>
    </location>
</feature>
<name>A0A1W0WXI5_HYPEX</name>
<comment type="caution">
    <text evidence="8">The sequence shown here is derived from an EMBL/GenBank/DDBJ whole genome shotgun (WGS) entry which is preliminary data.</text>
</comment>
<dbReference type="SUPFAM" id="SSF57863">
    <property type="entry name" value="ArfGap/RecO-like zinc finger"/>
    <property type="match status" value="1"/>
</dbReference>
<dbReference type="GO" id="GO:0005096">
    <property type="term" value="F:GTPase activator activity"/>
    <property type="evidence" value="ECO:0007669"/>
    <property type="project" value="InterPro"/>
</dbReference>
<dbReference type="InterPro" id="IPR052248">
    <property type="entry name" value="Arf-GAP_FG-repeat_protein"/>
</dbReference>
<dbReference type="Gene3D" id="1.10.220.150">
    <property type="entry name" value="Arf GTPase activating protein"/>
    <property type="match status" value="1"/>
</dbReference>
<accession>A0A1W0WXI5</accession>
<keyword evidence="3 5" id="KW-0863">Zinc-finger</keyword>
<dbReference type="PROSITE" id="PS50115">
    <property type="entry name" value="ARFGAP"/>
    <property type="match status" value="1"/>
</dbReference>
<feature type="compositionally biased region" description="Polar residues" evidence="6">
    <location>
        <begin position="388"/>
        <end position="397"/>
    </location>
</feature>
<dbReference type="CDD" id="cd08838">
    <property type="entry name" value="ArfGap_AGFG"/>
    <property type="match status" value="1"/>
</dbReference>
<keyword evidence="1" id="KW-0479">Metal-binding</keyword>
<sequence length="541" mass="58072">MTQRINNESGDPNDETDGRKAGRLDEIVQGEMDSTKRRKAKGGTELFSKPRDERRDGRRNGRPEMIYGERGPTYLNDTIGAFVCTGCSGILRGLNPPHRIKSISMGTFNDDEVKFIQLRGNAFCRKVWLWNYDPQLGPRPPETRDDQKMKDFLALKYEKKKWFHAAHDTHIADQLKQHQQEEDAASLGSSGKGTDSPSSLSRRTSTNSHRSVRNEPAVAVPSNGVNQTLTGSTGNISLPRSHTSNSVNHGQQPQPQPDQSHRSSSSASASEDLFGMFGGMSVSSPPAHIAPNPPTFSAFPAAHAQPTAIAAPAQNEWASFARSQTTPAFPAPTHQQPVLPPKNQNHQSSQQQPQRPAMPIPSPAPLQPLQPTTTKSHPPATQKPPTSPAKTISSQQSDKYAALAELDEILNGASPATSKPSLPDPQTFLASTSPQQQGYGRGVGNFSAWGTSSQQIPSQQSVGNFQSVPQNGGGGFWTDSINQPQGGLPLPFDANNVWGQMPVYHSGVTAASNPFLGGAPAAATAPGPRAAPGSYNTNPFL</sequence>
<organism evidence="8 9">
    <name type="scientific">Hypsibius exemplaris</name>
    <name type="common">Freshwater tardigrade</name>
    <dbReference type="NCBI Taxonomy" id="2072580"/>
    <lineage>
        <taxon>Eukaryota</taxon>
        <taxon>Metazoa</taxon>
        <taxon>Ecdysozoa</taxon>
        <taxon>Tardigrada</taxon>
        <taxon>Eutardigrada</taxon>
        <taxon>Parachela</taxon>
        <taxon>Hypsibioidea</taxon>
        <taxon>Hypsibiidae</taxon>
        <taxon>Hypsibius</taxon>
    </lineage>
</organism>
<feature type="compositionally biased region" description="Polar residues" evidence="6">
    <location>
        <begin position="448"/>
        <end position="457"/>
    </location>
</feature>
<dbReference type="InterPro" id="IPR001164">
    <property type="entry name" value="ArfGAP_dom"/>
</dbReference>
<proteinExistence type="predicted"/>
<dbReference type="PANTHER" id="PTHR46134">
    <property type="entry name" value="DRONGO, ISOFORM F"/>
    <property type="match status" value="1"/>
</dbReference>
<dbReference type="SMART" id="SM00105">
    <property type="entry name" value="ArfGap"/>
    <property type="match status" value="1"/>
</dbReference>
<dbReference type="GO" id="GO:0008270">
    <property type="term" value="F:zinc ion binding"/>
    <property type="evidence" value="ECO:0007669"/>
    <property type="project" value="UniProtKB-KW"/>
</dbReference>
<feature type="compositionally biased region" description="Polar residues" evidence="6">
    <location>
        <begin position="223"/>
        <end position="250"/>
    </location>
</feature>
<reference evidence="9" key="1">
    <citation type="submission" date="2017-01" db="EMBL/GenBank/DDBJ databases">
        <title>Comparative genomics of anhydrobiosis in the tardigrade Hypsibius dujardini.</title>
        <authorList>
            <person name="Yoshida Y."/>
            <person name="Koutsovoulos G."/>
            <person name="Laetsch D."/>
            <person name="Stevens L."/>
            <person name="Kumar S."/>
            <person name="Horikawa D."/>
            <person name="Ishino K."/>
            <person name="Komine S."/>
            <person name="Tomita M."/>
            <person name="Blaxter M."/>
            <person name="Arakawa K."/>
        </authorList>
    </citation>
    <scope>NUCLEOTIDE SEQUENCE [LARGE SCALE GENOMIC DNA]</scope>
    <source>
        <strain evidence="9">Z151</strain>
    </source>
</reference>
<dbReference type="Pfam" id="PF01412">
    <property type="entry name" value="ArfGap"/>
    <property type="match status" value="1"/>
</dbReference>
<dbReference type="InterPro" id="IPR038508">
    <property type="entry name" value="ArfGAP_dom_sf"/>
</dbReference>
<feature type="compositionally biased region" description="Basic and acidic residues" evidence="6">
    <location>
        <begin position="48"/>
        <end position="62"/>
    </location>
</feature>
<evidence type="ECO:0000256" key="2">
    <source>
        <dbReference type="ARBA" id="ARBA00022737"/>
    </source>
</evidence>
<feature type="region of interest" description="Disordered" evidence="6">
    <location>
        <begin position="174"/>
        <end position="279"/>
    </location>
</feature>